<protein>
    <submittedName>
        <fullName evidence="2">ABC transporter permease</fullName>
    </submittedName>
</protein>
<evidence type="ECO:0000256" key="1">
    <source>
        <dbReference type="SAM" id="Phobius"/>
    </source>
</evidence>
<sequence length="265" mass="29508">MNIYIHELKAYRKSTMLWTALLVFLLILFMSLFPSIAHDFDEFKKILEGFPEGVRKAIGLQVESMGTVVGFYSYTFLYLTLCGAIQGMNFGISIVSKETREKTADFLLTKPVTRKKVLSSKILAAITSLIVTNVIFIIAAVLLANLVKTEAYSLKIFLMISLTLFFIQMIFFSMGILIAVVFSKIKSVITVSLGVVFMFFMVGLLAAVGGEDGGHYFSPFKYFDTAYIIRNSSYEPSYALVGTGVIIVSLAASYLIYTKKDIHSV</sequence>
<feature type="transmembrane region" description="Helical" evidence="1">
    <location>
        <begin position="71"/>
        <end position="92"/>
    </location>
</feature>
<organism evidence="2 3">
    <name type="scientific">Falsibacillus albus</name>
    <dbReference type="NCBI Taxonomy" id="2478915"/>
    <lineage>
        <taxon>Bacteria</taxon>
        <taxon>Bacillati</taxon>
        <taxon>Bacillota</taxon>
        <taxon>Bacilli</taxon>
        <taxon>Bacillales</taxon>
        <taxon>Bacillaceae</taxon>
        <taxon>Falsibacillus</taxon>
    </lineage>
</organism>
<feature type="transmembrane region" description="Helical" evidence="1">
    <location>
        <begin position="156"/>
        <end position="181"/>
    </location>
</feature>
<evidence type="ECO:0000313" key="2">
    <source>
        <dbReference type="EMBL" id="RLQ93771.1"/>
    </source>
</evidence>
<dbReference type="Proteomes" id="UP000276770">
    <property type="component" value="Unassembled WGS sequence"/>
</dbReference>
<keyword evidence="1" id="KW-1133">Transmembrane helix</keyword>
<dbReference type="RefSeq" id="WP_121681653.1">
    <property type="nucleotide sequence ID" value="NZ_RCVZ01000012.1"/>
</dbReference>
<keyword evidence="3" id="KW-1185">Reference proteome</keyword>
<dbReference type="EMBL" id="RCVZ01000012">
    <property type="protein sequence ID" value="RLQ93771.1"/>
    <property type="molecule type" value="Genomic_DNA"/>
</dbReference>
<dbReference type="PANTHER" id="PTHR43471:SF12">
    <property type="entry name" value="HYPOTHETICAL MEMBRANE PROTEIN, CONSERVED"/>
    <property type="match status" value="1"/>
</dbReference>
<gene>
    <name evidence="2" type="ORF">D9X91_15980</name>
</gene>
<name>A0A3L7JVT2_9BACI</name>
<evidence type="ECO:0000313" key="3">
    <source>
        <dbReference type="Proteomes" id="UP000276770"/>
    </source>
</evidence>
<dbReference type="Pfam" id="PF12679">
    <property type="entry name" value="ABC2_membrane_2"/>
    <property type="match status" value="1"/>
</dbReference>
<keyword evidence="1" id="KW-0812">Transmembrane</keyword>
<dbReference type="AlphaFoldDB" id="A0A3L7JVT2"/>
<accession>A0A3L7JVT2</accession>
<feature type="transmembrane region" description="Helical" evidence="1">
    <location>
        <begin position="188"/>
        <end position="208"/>
    </location>
</feature>
<dbReference type="OrthoDB" id="9800309at2"/>
<dbReference type="GO" id="GO:0140359">
    <property type="term" value="F:ABC-type transporter activity"/>
    <property type="evidence" value="ECO:0007669"/>
    <property type="project" value="InterPro"/>
</dbReference>
<feature type="transmembrane region" description="Helical" evidence="1">
    <location>
        <begin position="237"/>
        <end position="257"/>
    </location>
</feature>
<dbReference type="GO" id="GO:0005886">
    <property type="term" value="C:plasma membrane"/>
    <property type="evidence" value="ECO:0007669"/>
    <property type="project" value="UniProtKB-SubCell"/>
</dbReference>
<reference evidence="2 3" key="1">
    <citation type="submission" date="2018-10" db="EMBL/GenBank/DDBJ databases">
        <title>Falsibacillus sp. genome draft.</title>
        <authorList>
            <person name="Shi S."/>
        </authorList>
    </citation>
    <scope>NUCLEOTIDE SEQUENCE [LARGE SCALE GENOMIC DNA]</scope>
    <source>
        <strain evidence="2 3">GY 10110</strain>
    </source>
</reference>
<dbReference type="PANTHER" id="PTHR43471">
    <property type="entry name" value="ABC TRANSPORTER PERMEASE"/>
    <property type="match status" value="1"/>
</dbReference>
<feature type="transmembrane region" description="Helical" evidence="1">
    <location>
        <begin position="122"/>
        <end position="144"/>
    </location>
</feature>
<keyword evidence="1" id="KW-0472">Membrane</keyword>
<proteinExistence type="predicted"/>
<comment type="caution">
    <text evidence="2">The sequence shown here is derived from an EMBL/GenBank/DDBJ whole genome shotgun (WGS) entry which is preliminary data.</text>
</comment>